<gene>
    <name evidence="2" type="ORF">K8352_17270</name>
</gene>
<evidence type="ECO:0000313" key="3">
    <source>
        <dbReference type="Proteomes" id="UP001200642"/>
    </source>
</evidence>
<proteinExistence type="predicted"/>
<keyword evidence="3" id="KW-1185">Reference proteome</keyword>
<protein>
    <recommendedName>
        <fullName evidence="1">DUF6876 domain-containing protein</fullName>
    </recommendedName>
</protein>
<dbReference type="AlphaFoldDB" id="A0AAE3EWR9"/>
<accession>A0AAE3EWR9</accession>
<dbReference type="Pfam" id="PF21781">
    <property type="entry name" value="DUF6876"/>
    <property type="match status" value="1"/>
</dbReference>
<dbReference type="EMBL" id="JAIRBC010000034">
    <property type="protein sequence ID" value="MCG2462515.1"/>
    <property type="molecule type" value="Genomic_DNA"/>
</dbReference>
<feature type="domain" description="DUF6876" evidence="1">
    <location>
        <begin position="5"/>
        <end position="101"/>
    </location>
</feature>
<reference evidence="2" key="1">
    <citation type="submission" date="2023-02" db="EMBL/GenBank/DDBJ databases">
        <title>Genome of Flavobacteriaceae gen. nov. sp. strain F89.</title>
        <authorList>
            <person name="Wang Y."/>
        </authorList>
    </citation>
    <scope>NUCLEOTIDE SEQUENCE</scope>
    <source>
        <strain evidence="2">F89</strain>
    </source>
</reference>
<comment type="caution">
    <text evidence="2">The sequence shown here is derived from an EMBL/GenBank/DDBJ whole genome shotgun (WGS) entry which is preliminary data.</text>
</comment>
<dbReference type="Proteomes" id="UP001200642">
    <property type="component" value="Unassembled WGS sequence"/>
</dbReference>
<organism evidence="2 3">
    <name type="scientific">Cerina litoralis</name>
    <dbReference type="NCBI Taxonomy" id="2874477"/>
    <lineage>
        <taxon>Bacteria</taxon>
        <taxon>Pseudomonadati</taxon>
        <taxon>Bacteroidota</taxon>
        <taxon>Flavobacteriia</taxon>
        <taxon>Flavobacteriales</taxon>
        <taxon>Flavobacteriaceae</taxon>
        <taxon>Cerina</taxon>
    </lineage>
</organism>
<evidence type="ECO:0000313" key="2">
    <source>
        <dbReference type="EMBL" id="MCG2462515.1"/>
    </source>
</evidence>
<name>A0AAE3EWR9_9FLAO</name>
<evidence type="ECO:0000259" key="1">
    <source>
        <dbReference type="Pfam" id="PF21781"/>
    </source>
</evidence>
<dbReference type="RefSeq" id="WP_317903653.1">
    <property type="nucleotide sequence ID" value="NZ_JAIRBC010000034.1"/>
</dbReference>
<dbReference type="InterPro" id="IPR049241">
    <property type="entry name" value="DUF6876"/>
</dbReference>
<sequence>MTGTRYTDGLKFLANTAECYWLITDTSIIAKNLMDRSSFITIDFKRLLVEIQDSTGYEAEIVYGDDNDNILESYRYRVTDFPLDEIRLFFINDTLMLPNEY</sequence>